<keyword evidence="3" id="KW-1185">Reference proteome</keyword>
<feature type="compositionally biased region" description="Basic and acidic residues" evidence="1">
    <location>
        <begin position="9"/>
        <end position="22"/>
    </location>
</feature>
<comment type="caution">
    <text evidence="2">The sequence shown here is derived from an EMBL/GenBank/DDBJ whole genome shotgun (WGS) entry which is preliminary data.</text>
</comment>
<name>A0A225VIR5_9STRA</name>
<dbReference type="AlphaFoldDB" id="A0A225VIR5"/>
<evidence type="ECO:0000313" key="2">
    <source>
        <dbReference type="EMBL" id="OWZ05471.1"/>
    </source>
</evidence>
<dbReference type="Proteomes" id="UP000198211">
    <property type="component" value="Unassembled WGS sequence"/>
</dbReference>
<feature type="region of interest" description="Disordered" evidence="1">
    <location>
        <begin position="1"/>
        <end position="25"/>
    </location>
</feature>
<proteinExistence type="predicted"/>
<protein>
    <submittedName>
        <fullName evidence="2">Uncharacterized protein</fullName>
    </submittedName>
</protein>
<accession>A0A225VIR5</accession>
<sequence>MVTTRSRSRQVDHVDDPADHLTIETNDEDPELKRLKDYLRGDLLNYTRKEVKKIAKGRPIRFRLKGRSLSFGDAYPGTY</sequence>
<organism evidence="2 3">
    <name type="scientific">Phytophthora megakarya</name>
    <dbReference type="NCBI Taxonomy" id="4795"/>
    <lineage>
        <taxon>Eukaryota</taxon>
        <taxon>Sar</taxon>
        <taxon>Stramenopiles</taxon>
        <taxon>Oomycota</taxon>
        <taxon>Peronosporomycetes</taxon>
        <taxon>Peronosporales</taxon>
        <taxon>Peronosporaceae</taxon>
        <taxon>Phytophthora</taxon>
    </lineage>
</organism>
<evidence type="ECO:0000256" key="1">
    <source>
        <dbReference type="SAM" id="MobiDB-lite"/>
    </source>
</evidence>
<gene>
    <name evidence="2" type="ORF">PHMEG_00022438</name>
</gene>
<evidence type="ECO:0000313" key="3">
    <source>
        <dbReference type="Proteomes" id="UP000198211"/>
    </source>
</evidence>
<dbReference type="EMBL" id="NBNE01004412">
    <property type="protein sequence ID" value="OWZ05471.1"/>
    <property type="molecule type" value="Genomic_DNA"/>
</dbReference>
<reference evidence="3" key="1">
    <citation type="submission" date="2017-03" db="EMBL/GenBank/DDBJ databases">
        <title>Phytopthora megakarya and P. palmivora, two closely related causual agents of cacao black pod achieved similar genome size and gene model numbers by different mechanisms.</title>
        <authorList>
            <person name="Ali S."/>
            <person name="Shao J."/>
            <person name="Larry D.J."/>
            <person name="Kronmiller B."/>
            <person name="Shen D."/>
            <person name="Strem M.D."/>
            <person name="Melnick R.L."/>
            <person name="Guiltinan M.J."/>
            <person name="Tyler B.M."/>
            <person name="Meinhardt L.W."/>
            <person name="Bailey B.A."/>
        </authorList>
    </citation>
    <scope>NUCLEOTIDE SEQUENCE [LARGE SCALE GENOMIC DNA]</scope>
    <source>
        <strain evidence="3">zdho120</strain>
    </source>
</reference>